<reference evidence="14" key="1">
    <citation type="submission" date="2019-02" db="EMBL/GenBank/DDBJ databases">
        <authorList>
            <person name="Gruber-Vodicka R. H."/>
            <person name="Seah K. B. B."/>
        </authorList>
    </citation>
    <scope>NUCLEOTIDE SEQUENCE</scope>
    <source>
        <strain evidence="14">BECK_BY1</strain>
    </source>
</reference>
<dbReference type="GO" id="GO:0016301">
    <property type="term" value="F:kinase activity"/>
    <property type="evidence" value="ECO:0007669"/>
    <property type="project" value="UniProtKB-KW"/>
</dbReference>
<dbReference type="SUPFAM" id="SSF55083">
    <property type="entry name" value="6-hydroxymethyl-7,8-dihydropterin pyrophosphokinase, HPPK"/>
    <property type="match status" value="1"/>
</dbReference>
<evidence type="ECO:0000256" key="9">
    <source>
        <dbReference type="ARBA" id="ARBA00022909"/>
    </source>
</evidence>
<keyword evidence="5" id="KW-0808">Transferase</keyword>
<dbReference type="PANTHER" id="PTHR43071:SF1">
    <property type="entry name" value="2-AMINO-4-HYDROXY-6-HYDROXYMETHYLDIHYDROPTERIDINE PYROPHOSPHOKINASE"/>
    <property type="match status" value="1"/>
</dbReference>
<dbReference type="NCBIfam" id="TIGR01498">
    <property type="entry name" value="folK"/>
    <property type="match status" value="1"/>
</dbReference>
<keyword evidence="8" id="KW-0067">ATP-binding</keyword>
<protein>
    <recommendedName>
        <fullName evidence="4">2-amino-4-hydroxy-6-hydroxymethyldihydropteridine pyrophosphokinase</fullName>
        <ecNumber evidence="3">2.7.6.3</ecNumber>
    </recommendedName>
    <alternativeName>
        <fullName evidence="11">6-hydroxymethyl-7,8-dihydropterin pyrophosphokinase</fullName>
    </alternativeName>
    <alternativeName>
        <fullName evidence="12">7,8-dihydro-6-hydroxymethylpterin-pyrophosphokinase</fullName>
    </alternativeName>
</protein>
<evidence type="ECO:0000256" key="2">
    <source>
        <dbReference type="ARBA" id="ARBA00005810"/>
    </source>
</evidence>
<sequence>MPEAYIGVGGNMGDSIATVRSGIAALTELPETIPLATSMLYRSSPLGSVPQPDFINAVAAIRTRLTPLALLSRLQSIEHRHGRVRHGVRWGPRTLDLDLLLYGHRRISEDILTVPHPGLPERAFVLYPLHEIAPHLEIPGHGPLAGLLEAVAGQRIEIVHEEK</sequence>
<evidence type="ECO:0000313" key="14">
    <source>
        <dbReference type="EMBL" id="VFK55925.1"/>
    </source>
</evidence>
<evidence type="ECO:0000256" key="4">
    <source>
        <dbReference type="ARBA" id="ARBA00016218"/>
    </source>
</evidence>
<dbReference type="Pfam" id="PF01288">
    <property type="entry name" value="HPPK"/>
    <property type="match status" value="1"/>
</dbReference>
<evidence type="ECO:0000256" key="5">
    <source>
        <dbReference type="ARBA" id="ARBA00022679"/>
    </source>
</evidence>
<keyword evidence="6" id="KW-0547">Nucleotide-binding</keyword>
<proteinExistence type="inferred from homology"/>
<keyword evidence="9" id="KW-0289">Folate biosynthesis</keyword>
<comment type="similarity">
    <text evidence="2">Belongs to the HPPK family.</text>
</comment>
<accession>A0A450ZQ08</accession>
<dbReference type="Gene3D" id="3.30.70.560">
    <property type="entry name" value="7,8-Dihydro-6-hydroxymethylpterin-pyrophosphokinase HPPK"/>
    <property type="match status" value="1"/>
</dbReference>
<evidence type="ECO:0000256" key="1">
    <source>
        <dbReference type="ARBA" id="ARBA00005051"/>
    </source>
</evidence>
<dbReference type="GO" id="GO:0046656">
    <property type="term" value="P:folic acid biosynthetic process"/>
    <property type="evidence" value="ECO:0007669"/>
    <property type="project" value="UniProtKB-KW"/>
</dbReference>
<evidence type="ECO:0000256" key="3">
    <source>
        <dbReference type="ARBA" id="ARBA00013253"/>
    </source>
</evidence>
<comment type="function">
    <text evidence="10">Catalyzes the transfer of pyrophosphate from adenosine triphosphate (ATP) to 6-hydroxymethyl-7,8-dihydropterin, an enzymatic step in folate biosynthesis pathway.</text>
</comment>
<dbReference type="GO" id="GO:0046654">
    <property type="term" value="P:tetrahydrofolate biosynthetic process"/>
    <property type="evidence" value="ECO:0007669"/>
    <property type="project" value="UniProtKB-UniPathway"/>
</dbReference>
<evidence type="ECO:0000256" key="11">
    <source>
        <dbReference type="ARBA" id="ARBA00029766"/>
    </source>
</evidence>
<dbReference type="EC" id="2.7.6.3" evidence="3"/>
<gene>
    <name evidence="14" type="ORF">BECKTUN1418D_GA0071000_103819</name>
</gene>
<dbReference type="PROSITE" id="PS00794">
    <property type="entry name" value="HPPK"/>
    <property type="match status" value="1"/>
</dbReference>
<dbReference type="EMBL" id="CAADFX010000038">
    <property type="protein sequence ID" value="VFK55925.1"/>
    <property type="molecule type" value="Genomic_DNA"/>
</dbReference>
<dbReference type="InterPro" id="IPR000550">
    <property type="entry name" value="Hppk"/>
</dbReference>
<organism evidence="14">
    <name type="scientific">Candidatus Kentrum sp. TUN</name>
    <dbReference type="NCBI Taxonomy" id="2126343"/>
    <lineage>
        <taxon>Bacteria</taxon>
        <taxon>Pseudomonadati</taxon>
        <taxon>Pseudomonadota</taxon>
        <taxon>Gammaproteobacteria</taxon>
        <taxon>Candidatus Kentrum</taxon>
    </lineage>
</organism>
<evidence type="ECO:0000256" key="12">
    <source>
        <dbReference type="ARBA" id="ARBA00033413"/>
    </source>
</evidence>
<evidence type="ECO:0000259" key="13">
    <source>
        <dbReference type="PROSITE" id="PS00794"/>
    </source>
</evidence>
<evidence type="ECO:0000256" key="8">
    <source>
        <dbReference type="ARBA" id="ARBA00022840"/>
    </source>
</evidence>
<dbReference type="InterPro" id="IPR035907">
    <property type="entry name" value="Hppk_sf"/>
</dbReference>
<dbReference type="UniPathway" id="UPA00077">
    <property type="reaction ID" value="UER00155"/>
</dbReference>
<comment type="pathway">
    <text evidence="1">Cofactor biosynthesis; tetrahydrofolate biosynthesis; 2-amino-4-hydroxy-6-hydroxymethyl-7,8-dihydropteridine diphosphate from 7,8-dihydroneopterin triphosphate: step 4/4.</text>
</comment>
<dbReference type="GO" id="GO:0005524">
    <property type="term" value="F:ATP binding"/>
    <property type="evidence" value="ECO:0007669"/>
    <property type="project" value="UniProtKB-KW"/>
</dbReference>
<evidence type="ECO:0000256" key="7">
    <source>
        <dbReference type="ARBA" id="ARBA00022777"/>
    </source>
</evidence>
<dbReference type="AlphaFoldDB" id="A0A450ZQ08"/>
<keyword evidence="7 14" id="KW-0418">Kinase</keyword>
<evidence type="ECO:0000256" key="6">
    <source>
        <dbReference type="ARBA" id="ARBA00022741"/>
    </source>
</evidence>
<feature type="domain" description="7,8-dihydro-6-hydroxymethylpterin-pyrophosphokinase" evidence="13">
    <location>
        <begin position="89"/>
        <end position="100"/>
    </location>
</feature>
<evidence type="ECO:0000256" key="10">
    <source>
        <dbReference type="ARBA" id="ARBA00029409"/>
    </source>
</evidence>
<name>A0A450ZQ08_9GAMM</name>
<dbReference type="GO" id="GO:0003848">
    <property type="term" value="F:2-amino-4-hydroxy-6-hydroxymethyldihydropteridine diphosphokinase activity"/>
    <property type="evidence" value="ECO:0007669"/>
    <property type="project" value="UniProtKB-EC"/>
</dbReference>
<dbReference type="PANTHER" id="PTHR43071">
    <property type="entry name" value="2-AMINO-4-HYDROXY-6-HYDROXYMETHYLDIHYDROPTERIDINE PYROPHOSPHOKINASE"/>
    <property type="match status" value="1"/>
</dbReference>
<dbReference type="CDD" id="cd00483">
    <property type="entry name" value="HPPK"/>
    <property type="match status" value="1"/>
</dbReference>